<dbReference type="STRING" id="1192034.CAP_5584"/>
<dbReference type="SUPFAM" id="SSF52540">
    <property type="entry name" value="P-loop containing nucleoside triphosphate hydrolases"/>
    <property type="match status" value="1"/>
</dbReference>
<dbReference type="InterPro" id="IPR003593">
    <property type="entry name" value="AAA+_ATPase"/>
</dbReference>
<dbReference type="Gene3D" id="3.40.50.300">
    <property type="entry name" value="P-loop containing nucleotide triphosphate hydrolases"/>
    <property type="match status" value="1"/>
</dbReference>
<dbReference type="Gene3D" id="1.10.8.60">
    <property type="match status" value="1"/>
</dbReference>
<dbReference type="InterPro" id="IPR025662">
    <property type="entry name" value="Sigma_54_int_dom_ATP-bd_1"/>
</dbReference>
<evidence type="ECO:0000256" key="5">
    <source>
        <dbReference type="ARBA" id="ARBA00023163"/>
    </source>
</evidence>
<dbReference type="InterPro" id="IPR009057">
    <property type="entry name" value="Homeodomain-like_sf"/>
</dbReference>
<proteinExistence type="predicted"/>
<comment type="caution">
    <text evidence="8">The sequence shown here is derived from an EMBL/GenBank/DDBJ whole genome shotgun (WGS) entry which is preliminary data.</text>
</comment>
<evidence type="ECO:0000256" key="3">
    <source>
        <dbReference type="ARBA" id="ARBA00023015"/>
    </source>
</evidence>
<evidence type="ECO:0000313" key="8">
    <source>
        <dbReference type="EMBL" id="EYF03391.1"/>
    </source>
</evidence>
<dbReference type="GO" id="GO:0006355">
    <property type="term" value="P:regulation of DNA-templated transcription"/>
    <property type="evidence" value="ECO:0007669"/>
    <property type="project" value="InterPro"/>
</dbReference>
<dbReference type="Proteomes" id="UP000019678">
    <property type="component" value="Unassembled WGS sequence"/>
</dbReference>
<dbReference type="InterPro" id="IPR025943">
    <property type="entry name" value="Sigma_54_int_dom_ATP-bd_2"/>
</dbReference>
<name>A0A017T480_9BACT</name>
<evidence type="ECO:0000313" key="9">
    <source>
        <dbReference type="Proteomes" id="UP000019678"/>
    </source>
</evidence>
<keyword evidence="4" id="KW-0238">DNA-binding</keyword>
<keyword evidence="9" id="KW-1185">Reference proteome</keyword>
<accession>A0A017T480</accession>
<evidence type="ECO:0000256" key="1">
    <source>
        <dbReference type="ARBA" id="ARBA00022741"/>
    </source>
</evidence>
<dbReference type="PANTHER" id="PTHR32071">
    <property type="entry name" value="TRANSCRIPTIONAL REGULATORY PROTEIN"/>
    <property type="match status" value="1"/>
</dbReference>
<dbReference type="GO" id="GO:0043565">
    <property type="term" value="F:sequence-specific DNA binding"/>
    <property type="evidence" value="ECO:0007669"/>
    <property type="project" value="InterPro"/>
</dbReference>
<dbReference type="SUPFAM" id="SSF46689">
    <property type="entry name" value="Homeodomain-like"/>
    <property type="match status" value="1"/>
</dbReference>
<gene>
    <name evidence="8" type="ORF">CAP_5584</name>
</gene>
<evidence type="ECO:0000256" key="4">
    <source>
        <dbReference type="ARBA" id="ARBA00023125"/>
    </source>
</evidence>
<evidence type="ECO:0000259" key="7">
    <source>
        <dbReference type="PROSITE" id="PS50045"/>
    </source>
</evidence>
<feature type="domain" description="Sigma-54 factor interaction" evidence="7">
    <location>
        <begin position="134"/>
        <end position="363"/>
    </location>
</feature>
<keyword evidence="5" id="KW-0804">Transcription</keyword>
<dbReference type="InterPro" id="IPR002197">
    <property type="entry name" value="HTH_Fis"/>
</dbReference>
<dbReference type="InterPro" id="IPR027417">
    <property type="entry name" value="P-loop_NTPase"/>
</dbReference>
<dbReference type="PROSITE" id="PS00676">
    <property type="entry name" value="SIGMA54_INTERACT_2"/>
    <property type="match status" value="1"/>
</dbReference>
<feature type="region of interest" description="Disordered" evidence="6">
    <location>
        <begin position="390"/>
        <end position="418"/>
    </location>
</feature>
<dbReference type="SMART" id="SM00382">
    <property type="entry name" value="AAA"/>
    <property type="match status" value="1"/>
</dbReference>
<feature type="compositionally biased region" description="Pro residues" evidence="6">
    <location>
        <begin position="398"/>
        <end position="412"/>
    </location>
</feature>
<evidence type="ECO:0000256" key="6">
    <source>
        <dbReference type="SAM" id="MobiDB-lite"/>
    </source>
</evidence>
<dbReference type="Gene3D" id="1.10.10.60">
    <property type="entry name" value="Homeodomain-like"/>
    <property type="match status" value="1"/>
</dbReference>
<reference evidence="8 9" key="1">
    <citation type="submission" date="2013-05" db="EMBL/GenBank/DDBJ databases">
        <title>Genome assembly of Chondromyces apiculatus DSM 436.</title>
        <authorList>
            <person name="Sharma G."/>
            <person name="Khatri I."/>
            <person name="Kaur C."/>
            <person name="Mayilraj S."/>
            <person name="Subramanian S."/>
        </authorList>
    </citation>
    <scope>NUCLEOTIDE SEQUENCE [LARGE SCALE GENOMIC DNA]</scope>
    <source>
        <strain evidence="8 9">DSM 436</strain>
    </source>
</reference>
<dbReference type="PROSITE" id="PS00688">
    <property type="entry name" value="SIGMA54_INTERACT_3"/>
    <property type="match status" value="1"/>
</dbReference>
<dbReference type="RefSeq" id="WP_044246107.1">
    <property type="nucleotide sequence ID" value="NZ_ASRX01000047.1"/>
</dbReference>
<dbReference type="InterPro" id="IPR025944">
    <property type="entry name" value="Sigma_54_int_dom_CS"/>
</dbReference>
<dbReference type="PROSITE" id="PS00675">
    <property type="entry name" value="SIGMA54_INTERACT_1"/>
    <property type="match status" value="1"/>
</dbReference>
<dbReference type="eggNOG" id="COG3829">
    <property type="taxonomic scope" value="Bacteria"/>
</dbReference>
<dbReference type="GO" id="GO:0005524">
    <property type="term" value="F:ATP binding"/>
    <property type="evidence" value="ECO:0007669"/>
    <property type="project" value="UniProtKB-KW"/>
</dbReference>
<dbReference type="InterPro" id="IPR058031">
    <property type="entry name" value="AAA_lid_NorR"/>
</dbReference>
<dbReference type="CDD" id="cd00009">
    <property type="entry name" value="AAA"/>
    <property type="match status" value="1"/>
</dbReference>
<dbReference type="PROSITE" id="PS50045">
    <property type="entry name" value="SIGMA54_INTERACT_4"/>
    <property type="match status" value="1"/>
</dbReference>
<dbReference type="AlphaFoldDB" id="A0A017T480"/>
<protein>
    <submittedName>
        <fullName evidence="8">Sigma-54 dependent transcriptional regulator</fullName>
    </submittedName>
</protein>
<keyword evidence="2" id="KW-0067">ATP-binding</keyword>
<dbReference type="Pfam" id="PF00158">
    <property type="entry name" value="Sigma54_activat"/>
    <property type="match status" value="1"/>
</dbReference>
<sequence length="467" mass="51048">MKRTAAATEVDAPRALSQALRALETLLGPTVLLDAQARVVALGAEAQVLVPRGAEVGARFHEALTGTEDDCQAALRAAREGLITLRGGAGGAGQRQLRVRAVRLSERGKDAGWSVHLAPCAVDPDHREERFQGMWTQDSRMRRLFRIVEKAARTDVTVLLRGESGTGKEKVACALHALSPRAHGPFRAINCAALSPSLLESELFGHARGAFTGAVRDSPGHFRLAQGGTLFLDEVAEMPLDLQAKMLRVLETHSVIPVGGREPVSVDVRIVSATHRALRHEVEQGRFRADLMYRLRVVPIFLPPLRERPGDILPLAEQFLAEFNARGGRTVQRICARARRQLEEYAWPGNVRELRNAMEYAHVMGEHATLTEADLPPEFNEQARPVRLPLSPASITSPLPPSSPSLPSPPSLPSAGARDPLVEVSLGDIRRALARTGGRRARAAALLGISRITLWRRLKEAERDEKR</sequence>
<dbReference type="Pfam" id="PF25601">
    <property type="entry name" value="AAA_lid_14"/>
    <property type="match status" value="1"/>
</dbReference>
<keyword evidence="3" id="KW-0805">Transcription regulation</keyword>
<dbReference type="PRINTS" id="PR01590">
    <property type="entry name" value="HTHFIS"/>
</dbReference>
<keyword evidence="1" id="KW-0547">Nucleotide-binding</keyword>
<dbReference type="Pfam" id="PF02954">
    <property type="entry name" value="HTH_8"/>
    <property type="match status" value="1"/>
</dbReference>
<organism evidence="8 9">
    <name type="scientific">Chondromyces apiculatus DSM 436</name>
    <dbReference type="NCBI Taxonomy" id="1192034"/>
    <lineage>
        <taxon>Bacteria</taxon>
        <taxon>Pseudomonadati</taxon>
        <taxon>Myxococcota</taxon>
        <taxon>Polyangia</taxon>
        <taxon>Polyangiales</taxon>
        <taxon>Polyangiaceae</taxon>
        <taxon>Chondromyces</taxon>
    </lineage>
</organism>
<dbReference type="FunFam" id="3.40.50.300:FF:000006">
    <property type="entry name" value="DNA-binding transcriptional regulator NtrC"/>
    <property type="match status" value="1"/>
</dbReference>
<dbReference type="InterPro" id="IPR002078">
    <property type="entry name" value="Sigma_54_int"/>
</dbReference>
<dbReference type="EMBL" id="ASRX01000047">
    <property type="protein sequence ID" value="EYF03391.1"/>
    <property type="molecule type" value="Genomic_DNA"/>
</dbReference>
<evidence type="ECO:0000256" key="2">
    <source>
        <dbReference type="ARBA" id="ARBA00022840"/>
    </source>
</evidence>
<dbReference type="OrthoDB" id="5413348at2"/>